<feature type="transmembrane region" description="Helical" evidence="1">
    <location>
        <begin position="26"/>
        <end position="56"/>
    </location>
</feature>
<accession>A0AAE3FSN7</accession>
<evidence type="ECO:0000256" key="1">
    <source>
        <dbReference type="SAM" id="Phobius"/>
    </source>
</evidence>
<dbReference type="Proteomes" id="UP001202674">
    <property type="component" value="Unassembled WGS sequence"/>
</dbReference>
<gene>
    <name evidence="2" type="ORF">AArcSt11_12375</name>
</gene>
<dbReference type="EMBL" id="JAKRVY010000007">
    <property type="protein sequence ID" value="MCL9814446.1"/>
    <property type="molecule type" value="Genomic_DNA"/>
</dbReference>
<keyword evidence="1" id="KW-1133">Transmembrane helix</keyword>
<name>A0AAE3FSN7_9EURY</name>
<keyword evidence="3" id="KW-1185">Reference proteome</keyword>
<sequence length="69" mass="7698">MPSEESSTHNDAAQAQMNRLVVLMTVGIFTGLVIDTLSILLAIFTGIAFCVVYLLWEISVHLQELRFET</sequence>
<keyword evidence="1" id="KW-0472">Membrane</keyword>
<dbReference type="RefSeq" id="WP_250597463.1">
    <property type="nucleotide sequence ID" value="NZ_JAKRVY010000007.1"/>
</dbReference>
<dbReference type="AlphaFoldDB" id="A0AAE3FSN7"/>
<reference evidence="2 3" key="1">
    <citation type="journal article" date="2022" name="Syst. Appl. Microbiol.">
        <title>Natronocalculus amylovorans gen. nov., sp. nov., and Natranaeroarchaeum aerophilus sp. nov., dominant culturable amylolytic natronoarchaea from hypersaline soda lakes in southwestern Siberia.</title>
        <authorList>
            <person name="Sorokin D.Y."/>
            <person name="Elcheninov A.G."/>
            <person name="Khizhniak T.V."/>
            <person name="Koenen M."/>
            <person name="Bale N.J."/>
            <person name="Damste J.S.S."/>
            <person name="Kublanov I.V."/>
        </authorList>
    </citation>
    <scope>NUCLEOTIDE SEQUENCE [LARGE SCALE GENOMIC DNA]</scope>
    <source>
        <strain evidence="2 3">AArc-St1-1</strain>
    </source>
</reference>
<organism evidence="2 3">
    <name type="scientific">Natranaeroarchaeum aerophilus</name>
    <dbReference type="NCBI Taxonomy" id="2917711"/>
    <lineage>
        <taxon>Archaea</taxon>
        <taxon>Methanobacteriati</taxon>
        <taxon>Methanobacteriota</taxon>
        <taxon>Stenosarchaea group</taxon>
        <taxon>Halobacteria</taxon>
        <taxon>Halobacteriales</taxon>
        <taxon>Natronoarchaeaceae</taxon>
        <taxon>Natranaeroarchaeum</taxon>
    </lineage>
</organism>
<keyword evidence="1" id="KW-0812">Transmembrane</keyword>
<proteinExistence type="predicted"/>
<protein>
    <submittedName>
        <fullName evidence="2">Uncharacterized protein</fullName>
    </submittedName>
</protein>
<comment type="caution">
    <text evidence="2">The sequence shown here is derived from an EMBL/GenBank/DDBJ whole genome shotgun (WGS) entry which is preliminary data.</text>
</comment>
<evidence type="ECO:0000313" key="2">
    <source>
        <dbReference type="EMBL" id="MCL9814446.1"/>
    </source>
</evidence>
<evidence type="ECO:0000313" key="3">
    <source>
        <dbReference type="Proteomes" id="UP001202674"/>
    </source>
</evidence>